<evidence type="ECO:0000313" key="2">
    <source>
        <dbReference type="Proteomes" id="UP000010793"/>
    </source>
</evidence>
<evidence type="ECO:0000313" key="1">
    <source>
        <dbReference type="EMBL" id="AGA67259.1"/>
    </source>
</evidence>
<accession>A0A3B6W023</accession>
<keyword evidence="2" id="KW-1185">Reference proteome</keyword>
<evidence type="ECO:0008006" key="3">
    <source>
        <dbReference type="Google" id="ProtNLM"/>
    </source>
</evidence>
<dbReference type="KEGG" id="bpip:BPP43_10425"/>
<dbReference type="PROSITE" id="PS51257">
    <property type="entry name" value="PROKAR_LIPOPROTEIN"/>
    <property type="match status" value="1"/>
</dbReference>
<name>A0A3B6W023_BRAPL</name>
<dbReference type="EMBL" id="CP002873">
    <property type="protein sequence ID" value="AGA67259.1"/>
    <property type="molecule type" value="Genomic_DNA"/>
</dbReference>
<dbReference type="RefSeq" id="WP_014935340.1">
    <property type="nucleotide sequence ID" value="NC_019908.1"/>
</dbReference>
<sequence>MKKLVLLYLSILSIVIIGCKTDNILGLSKNYEGTWVCTEGDILGKTVTINSDGSLKYDNITIPAALITKHSDSHYSASTTVAGKTFTVDLVFTSDTTANVQADGKSGVFTKQ</sequence>
<reference evidence="1 2" key="1">
    <citation type="journal article" date="2013" name="Genome Announc.">
        <title>Complete Genome Sequence of the Porcine Strain Brachyspira pilosicoli P43/6/78(T.).</title>
        <authorList>
            <person name="Lin C."/>
            <person name="den Bakker H.C."/>
            <person name="Suzuki H."/>
            <person name="Lefebure T."/>
            <person name="Ponnala L."/>
            <person name="Sun Q."/>
            <person name="Stanhope M.J."/>
            <person name="Wiedmann M."/>
            <person name="Duhamel G.E."/>
        </authorList>
    </citation>
    <scope>NUCLEOTIDE SEQUENCE [LARGE SCALE GENOMIC DNA]</scope>
    <source>
        <strain evidence="1 2">P43/6/78</strain>
    </source>
</reference>
<protein>
    <recommendedName>
        <fullName evidence="3">Lipoprotein</fullName>
    </recommendedName>
</protein>
<proteinExistence type="predicted"/>
<dbReference type="Proteomes" id="UP000010793">
    <property type="component" value="Chromosome"/>
</dbReference>
<gene>
    <name evidence="1" type="ORF">BPP43_10425</name>
</gene>
<organism evidence="1 2">
    <name type="scientific">Brachyspira pilosicoli P43/6/78</name>
    <dbReference type="NCBI Taxonomy" id="1042417"/>
    <lineage>
        <taxon>Bacteria</taxon>
        <taxon>Pseudomonadati</taxon>
        <taxon>Spirochaetota</taxon>
        <taxon>Spirochaetia</taxon>
        <taxon>Brachyspirales</taxon>
        <taxon>Brachyspiraceae</taxon>
        <taxon>Brachyspira</taxon>
    </lineage>
</organism>
<dbReference type="AlphaFoldDB" id="A0A3B6W023"/>